<dbReference type="Gene3D" id="3.40.50.10610">
    <property type="entry name" value="ABC-type transport auxiliary lipoprotein component"/>
    <property type="match status" value="1"/>
</dbReference>
<evidence type="ECO:0000313" key="1">
    <source>
        <dbReference type="EMBL" id="VAW39093.1"/>
    </source>
</evidence>
<evidence type="ECO:0008006" key="2">
    <source>
        <dbReference type="Google" id="ProtNLM"/>
    </source>
</evidence>
<sequence>MKKLTILITMFLMTACAPRPMPQPLPTPEPEVRTITILPVSVTTNDNQDKKTRQELTAGQMELSSLLHNYFKNNDRVHFLSPDQTATYNQGYETKEEIQQLGRRLHSDALMIWEISRYREKDGGNYSVGHPSSVAFSYHLVSTATGATLCGDKIDHTQEPLTENLLSFKTFLKRGGKWVSAARLMSDILPSTLKQCKYLKADKDTAAGQ</sequence>
<accession>A0A3B0VFL4</accession>
<dbReference type="EMBL" id="UOEX01000274">
    <property type="protein sequence ID" value="VAW39093.1"/>
    <property type="molecule type" value="Genomic_DNA"/>
</dbReference>
<dbReference type="PROSITE" id="PS51257">
    <property type="entry name" value="PROKAR_LIPOPROTEIN"/>
    <property type="match status" value="1"/>
</dbReference>
<gene>
    <name evidence="1" type="ORF">MNBD_DELTA03-405</name>
</gene>
<protein>
    <recommendedName>
        <fullName evidence="2">Lipoprotein</fullName>
    </recommendedName>
</protein>
<organism evidence="1">
    <name type="scientific">hydrothermal vent metagenome</name>
    <dbReference type="NCBI Taxonomy" id="652676"/>
    <lineage>
        <taxon>unclassified sequences</taxon>
        <taxon>metagenomes</taxon>
        <taxon>ecological metagenomes</taxon>
    </lineage>
</organism>
<proteinExistence type="predicted"/>
<dbReference type="AlphaFoldDB" id="A0A3B0VFL4"/>
<reference evidence="1" key="1">
    <citation type="submission" date="2018-06" db="EMBL/GenBank/DDBJ databases">
        <authorList>
            <person name="Zhirakovskaya E."/>
        </authorList>
    </citation>
    <scope>NUCLEOTIDE SEQUENCE</scope>
</reference>
<name>A0A3B0VFL4_9ZZZZ</name>